<feature type="compositionally biased region" description="Polar residues" evidence="5">
    <location>
        <begin position="49"/>
        <end position="62"/>
    </location>
</feature>
<feature type="region of interest" description="Disordered" evidence="5">
    <location>
        <begin position="1"/>
        <end position="67"/>
    </location>
</feature>
<feature type="transmembrane region" description="Helical" evidence="6">
    <location>
        <begin position="145"/>
        <end position="165"/>
    </location>
</feature>
<dbReference type="AlphaFoldDB" id="A0AA48I4M4"/>
<dbReference type="EMBL" id="AP028212">
    <property type="protein sequence ID" value="BEI87790.1"/>
    <property type="molecule type" value="Genomic_DNA"/>
</dbReference>
<dbReference type="RefSeq" id="XP_060453056.1">
    <property type="nucleotide sequence ID" value="XM_060601100.1"/>
</dbReference>
<reference evidence="7" key="1">
    <citation type="journal article" date="2023" name="BMC Genomics">
        <title>Chromosome-level genome assemblies of Cutaneotrichosporon spp. (Trichosporonales, Basidiomycota) reveal imbalanced evolution between nucleotide sequences and chromosome synteny.</title>
        <authorList>
            <person name="Kobayashi Y."/>
            <person name="Kayamori A."/>
            <person name="Aoki K."/>
            <person name="Shiwa Y."/>
            <person name="Matsutani M."/>
            <person name="Fujita N."/>
            <person name="Sugita T."/>
            <person name="Iwasaki W."/>
            <person name="Tanaka N."/>
            <person name="Takashima M."/>
        </authorList>
    </citation>
    <scope>NUCLEOTIDE SEQUENCE</scope>
    <source>
        <strain evidence="7">HIS019</strain>
    </source>
</reference>
<protein>
    <recommendedName>
        <fullName evidence="9">EI24-domain-containing protein</fullName>
    </recommendedName>
</protein>
<dbReference type="PANTHER" id="PTHR21389">
    <property type="entry name" value="P53 INDUCED PROTEIN"/>
    <property type="match status" value="1"/>
</dbReference>
<evidence type="ECO:0000256" key="4">
    <source>
        <dbReference type="ARBA" id="ARBA00023136"/>
    </source>
</evidence>
<dbReference type="PANTHER" id="PTHR21389:SF0">
    <property type="entry name" value="ETOPOSIDE-INDUCED PROTEIN 2.4 HOMOLOG"/>
    <property type="match status" value="1"/>
</dbReference>
<name>A0AA48I4M4_9TREE</name>
<evidence type="ECO:0000313" key="7">
    <source>
        <dbReference type="EMBL" id="BEI87790.1"/>
    </source>
</evidence>
<evidence type="ECO:0000256" key="5">
    <source>
        <dbReference type="SAM" id="MobiDB-lite"/>
    </source>
</evidence>
<dbReference type="GeneID" id="85491661"/>
<comment type="subcellular location">
    <subcellularLocation>
        <location evidence="1">Membrane</location>
        <topology evidence="1">Multi-pass membrane protein</topology>
    </subcellularLocation>
</comment>
<accession>A0AA48I4M4</accession>
<keyword evidence="4 6" id="KW-0472">Membrane</keyword>
<feature type="transmembrane region" description="Helical" evidence="6">
    <location>
        <begin position="321"/>
        <end position="339"/>
    </location>
</feature>
<evidence type="ECO:0000256" key="6">
    <source>
        <dbReference type="SAM" id="Phobius"/>
    </source>
</evidence>
<sequence length="427" mass="46566">MIQRRGPGVIDLSDSKPPPLPHGRHATPPASPSPHRSTLPGSPRLGSGSPLTGSPRSPSRHSLQMPYSPPTAYAAAYPSTTSTSPYLSLGIETFDDRGGGEMAVRVARARDAAFAGVKDVIRVQRSWGLVWGDPELRSQAVKLTLINLLSLSLLSLFPLVLSPLFRREHDHAVAGEVRGWFNALLSWPLFAVCFWVNAIWGPGIAKRAQGMMHPSYRHQPLHTPAAPSPTTTDRIWLTLTRLLLIADFTLVARTLSLVPVVGRLLSISFICLINAYYAYEWSFVSRQWSLETRCTYISSRGWYMFGFGLPATLLTSFGPPLINMAIFSLIYPFLVVQALQSRPPSTSLLPGTGTPGSGSSTPTKETHTSPILGSLGGVSVSGNLSIRPHVPIFLFARYTLKGLRWLADAVARERGGGTHERALGRRY</sequence>
<proteinExistence type="predicted"/>
<keyword evidence="8" id="KW-1185">Reference proteome</keyword>
<feature type="transmembrane region" description="Helical" evidence="6">
    <location>
        <begin position="185"/>
        <end position="205"/>
    </location>
</feature>
<evidence type="ECO:0000256" key="2">
    <source>
        <dbReference type="ARBA" id="ARBA00022692"/>
    </source>
</evidence>
<evidence type="ECO:0000313" key="8">
    <source>
        <dbReference type="Proteomes" id="UP001233271"/>
    </source>
</evidence>
<dbReference type="Proteomes" id="UP001233271">
    <property type="component" value="Chromosome 1"/>
</dbReference>
<keyword evidence="3 6" id="KW-1133">Transmembrane helix</keyword>
<dbReference type="InterPro" id="IPR059112">
    <property type="entry name" value="CysZ/EI24"/>
</dbReference>
<feature type="compositionally biased region" description="Low complexity" evidence="5">
    <location>
        <begin position="346"/>
        <end position="363"/>
    </location>
</feature>
<evidence type="ECO:0000256" key="1">
    <source>
        <dbReference type="ARBA" id="ARBA00004141"/>
    </source>
</evidence>
<dbReference type="KEGG" id="ccac:CcaHIS019_0105080"/>
<dbReference type="Pfam" id="PF07264">
    <property type="entry name" value="EI24"/>
    <property type="match status" value="1"/>
</dbReference>
<dbReference type="GO" id="GO:0016020">
    <property type="term" value="C:membrane"/>
    <property type="evidence" value="ECO:0007669"/>
    <property type="project" value="UniProtKB-SubCell"/>
</dbReference>
<dbReference type="GO" id="GO:0005783">
    <property type="term" value="C:endoplasmic reticulum"/>
    <property type="evidence" value="ECO:0007669"/>
    <property type="project" value="TreeGrafter"/>
</dbReference>
<gene>
    <name evidence="7" type="ORF">CcaverHIS019_0105080</name>
</gene>
<evidence type="ECO:0008006" key="9">
    <source>
        <dbReference type="Google" id="ProtNLM"/>
    </source>
</evidence>
<evidence type="ECO:0000256" key="3">
    <source>
        <dbReference type="ARBA" id="ARBA00022989"/>
    </source>
</evidence>
<keyword evidence="2 6" id="KW-0812">Transmembrane</keyword>
<organism evidence="7 8">
    <name type="scientific">Cutaneotrichosporon cavernicola</name>
    <dbReference type="NCBI Taxonomy" id="279322"/>
    <lineage>
        <taxon>Eukaryota</taxon>
        <taxon>Fungi</taxon>
        <taxon>Dikarya</taxon>
        <taxon>Basidiomycota</taxon>
        <taxon>Agaricomycotina</taxon>
        <taxon>Tremellomycetes</taxon>
        <taxon>Trichosporonales</taxon>
        <taxon>Trichosporonaceae</taxon>
        <taxon>Cutaneotrichosporon</taxon>
    </lineage>
</organism>
<feature type="region of interest" description="Disordered" evidence="5">
    <location>
        <begin position="346"/>
        <end position="370"/>
    </location>
</feature>
<dbReference type="GO" id="GO:0016236">
    <property type="term" value="P:macroautophagy"/>
    <property type="evidence" value="ECO:0007669"/>
    <property type="project" value="TreeGrafter"/>
</dbReference>
<feature type="transmembrane region" description="Helical" evidence="6">
    <location>
        <begin position="260"/>
        <end position="279"/>
    </location>
</feature>